<protein>
    <submittedName>
        <fullName evidence="3">Uncharacterized protein</fullName>
    </submittedName>
</protein>
<evidence type="ECO:0000256" key="1">
    <source>
        <dbReference type="SAM" id="MobiDB-lite"/>
    </source>
</evidence>
<sequence>MTAIRKPLTAAGCAAALFAGVAACGTVENLTAGQKVDRAVEGLGEQKSLSFELGLHAKPSALTKLASEAEPGEELPPEFAKFFTGLRVKVFRRVEEAARRLGREGPRRYGHAGLGRRRRPGRVPGRR</sequence>
<dbReference type="EMBL" id="JBHSFG010000018">
    <property type="protein sequence ID" value="MFC4465083.1"/>
    <property type="molecule type" value="Genomic_DNA"/>
</dbReference>
<dbReference type="PROSITE" id="PS51257">
    <property type="entry name" value="PROKAR_LIPOPROTEIN"/>
    <property type="match status" value="1"/>
</dbReference>
<organism evidence="3 4">
    <name type="scientific">Streptomyces xiangluensis</name>
    <dbReference type="NCBI Taxonomy" id="2665720"/>
    <lineage>
        <taxon>Bacteria</taxon>
        <taxon>Bacillati</taxon>
        <taxon>Actinomycetota</taxon>
        <taxon>Actinomycetes</taxon>
        <taxon>Kitasatosporales</taxon>
        <taxon>Streptomycetaceae</taxon>
        <taxon>Streptomyces</taxon>
    </lineage>
</organism>
<feature type="compositionally biased region" description="Basic residues" evidence="1">
    <location>
        <begin position="108"/>
        <end position="127"/>
    </location>
</feature>
<feature type="chain" id="PRO_5045534796" evidence="2">
    <location>
        <begin position="24"/>
        <end position="127"/>
    </location>
</feature>
<comment type="caution">
    <text evidence="3">The sequence shown here is derived from an EMBL/GenBank/DDBJ whole genome shotgun (WGS) entry which is preliminary data.</text>
</comment>
<evidence type="ECO:0000313" key="3">
    <source>
        <dbReference type="EMBL" id="MFC4465083.1"/>
    </source>
</evidence>
<dbReference type="Proteomes" id="UP001596012">
    <property type="component" value="Unassembled WGS sequence"/>
</dbReference>
<accession>A0ABV8YMF8</accession>
<keyword evidence="4" id="KW-1185">Reference proteome</keyword>
<gene>
    <name evidence="3" type="ORF">ACFPH6_11090</name>
</gene>
<keyword evidence="2" id="KW-0732">Signal</keyword>
<feature type="region of interest" description="Disordered" evidence="1">
    <location>
        <begin position="102"/>
        <end position="127"/>
    </location>
</feature>
<proteinExistence type="predicted"/>
<evidence type="ECO:0000313" key="4">
    <source>
        <dbReference type="Proteomes" id="UP001596012"/>
    </source>
</evidence>
<reference evidence="4" key="1">
    <citation type="journal article" date="2019" name="Int. J. Syst. Evol. Microbiol.">
        <title>The Global Catalogue of Microorganisms (GCM) 10K type strain sequencing project: providing services to taxonomists for standard genome sequencing and annotation.</title>
        <authorList>
            <consortium name="The Broad Institute Genomics Platform"/>
            <consortium name="The Broad Institute Genome Sequencing Center for Infectious Disease"/>
            <person name="Wu L."/>
            <person name="Ma J."/>
        </authorList>
    </citation>
    <scope>NUCLEOTIDE SEQUENCE [LARGE SCALE GENOMIC DNA]</scope>
    <source>
        <strain evidence="4">DT43</strain>
    </source>
</reference>
<dbReference type="RefSeq" id="WP_386340815.1">
    <property type="nucleotide sequence ID" value="NZ_JBHSFG010000018.1"/>
</dbReference>
<name>A0ABV8YMF8_9ACTN</name>
<feature type="signal peptide" evidence="2">
    <location>
        <begin position="1"/>
        <end position="23"/>
    </location>
</feature>
<evidence type="ECO:0000256" key="2">
    <source>
        <dbReference type="SAM" id="SignalP"/>
    </source>
</evidence>